<evidence type="ECO:0000259" key="1">
    <source>
        <dbReference type="PROSITE" id="PS50993"/>
    </source>
</evidence>
<dbReference type="AlphaFoldDB" id="A0A240EQE4"/>
<feature type="domain" description="Nidogen G2 beta-barrel" evidence="1">
    <location>
        <begin position="1"/>
        <end position="33"/>
    </location>
</feature>
<accession>A0A240EQE4</accession>
<dbReference type="EMBL" id="OANU01000105">
    <property type="protein sequence ID" value="SNX50210.1"/>
    <property type="molecule type" value="Genomic_DNA"/>
</dbReference>
<protein>
    <recommendedName>
        <fullName evidence="1">Nidogen G2 beta-barrel domain-containing protein</fullName>
    </recommendedName>
</protein>
<name>A0A240EQE4_9VIBR</name>
<dbReference type="PROSITE" id="PS50993">
    <property type="entry name" value="NIDOGEN_G2"/>
    <property type="match status" value="1"/>
</dbReference>
<gene>
    <name evidence="2" type="ORF">VTH8203_03864</name>
</gene>
<proteinExistence type="predicted"/>
<sequence length="33" mass="3687">MKRVLLLFSHIFWLYAGHLRSTVPDSAGLSLTG</sequence>
<dbReference type="InterPro" id="IPR006605">
    <property type="entry name" value="G2_nidogen/fibulin_G2F"/>
</dbReference>
<keyword evidence="3" id="KW-1185">Reference proteome</keyword>
<dbReference type="Proteomes" id="UP000219336">
    <property type="component" value="Unassembled WGS sequence"/>
</dbReference>
<reference evidence="3" key="1">
    <citation type="submission" date="2016-06" db="EMBL/GenBank/DDBJ databases">
        <authorList>
            <person name="Rodrigo-Torres L."/>
            <person name="Arahal R.D."/>
            <person name="Lucena T."/>
        </authorList>
    </citation>
    <scope>NUCLEOTIDE SEQUENCE [LARGE SCALE GENOMIC DNA]</scope>
    <source>
        <strain evidence="3">CECT8203</strain>
    </source>
</reference>
<organism evidence="2 3">
    <name type="scientific">Vibrio thalassae</name>
    <dbReference type="NCBI Taxonomy" id="1243014"/>
    <lineage>
        <taxon>Bacteria</taxon>
        <taxon>Pseudomonadati</taxon>
        <taxon>Pseudomonadota</taxon>
        <taxon>Gammaproteobacteria</taxon>
        <taxon>Vibrionales</taxon>
        <taxon>Vibrionaceae</taxon>
        <taxon>Vibrio</taxon>
    </lineage>
</organism>
<evidence type="ECO:0000313" key="2">
    <source>
        <dbReference type="EMBL" id="SNX50210.1"/>
    </source>
</evidence>
<evidence type="ECO:0000313" key="3">
    <source>
        <dbReference type="Proteomes" id="UP000219336"/>
    </source>
</evidence>